<proteinExistence type="predicted"/>
<evidence type="ECO:0000313" key="1">
    <source>
        <dbReference type="EMBL" id="GEO68045.1"/>
    </source>
</evidence>
<reference evidence="1 2" key="1">
    <citation type="submission" date="2019-07" db="EMBL/GenBank/DDBJ databases">
        <title>Whole genome shotgun sequence of Lactobacillus spicheri NBRC 107155.</title>
        <authorList>
            <person name="Hosoyama A."/>
            <person name="Uohara A."/>
            <person name="Ohji S."/>
            <person name="Ichikawa N."/>
        </authorList>
    </citation>
    <scope>NUCLEOTIDE SEQUENCE [LARGE SCALE GENOMIC DNA]</scope>
    <source>
        <strain evidence="1 2">NBRC 107155</strain>
    </source>
</reference>
<sequence length="85" mass="9545">MKKYLLVNKFYLPGKAEKAFTEVQIVEAESPDGALASLSYEEYVSSRKLIKAVKKGTLEEDTVAIYELASKHNFLEDVVTSNRNS</sequence>
<evidence type="ECO:0000313" key="2">
    <source>
        <dbReference type="Proteomes" id="UP000321691"/>
    </source>
</evidence>
<protein>
    <submittedName>
        <fullName evidence="1">Uncharacterized protein</fullName>
    </submittedName>
</protein>
<organism evidence="1 2">
    <name type="scientific">Levilactobacillus spicheri</name>
    <dbReference type="NCBI Taxonomy" id="216463"/>
    <lineage>
        <taxon>Bacteria</taxon>
        <taxon>Bacillati</taxon>
        <taxon>Bacillota</taxon>
        <taxon>Bacilli</taxon>
        <taxon>Lactobacillales</taxon>
        <taxon>Lactobacillaceae</taxon>
        <taxon>Levilactobacillus</taxon>
    </lineage>
</organism>
<accession>A0ABQ0WTI1</accession>
<gene>
    <name evidence="1" type="ORF">LSP04_24640</name>
</gene>
<keyword evidence="2" id="KW-1185">Reference proteome</keyword>
<comment type="caution">
    <text evidence="1">The sequence shown here is derived from an EMBL/GenBank/DDBJ whole genome shotgun (WGS) entry which is preliminary data.</text>
</comment>
<name>A0ABQ0WTI1_9LACO</name>
<dbReference type="Proteomes" id="UP000321691">
    <property type="component" value="Unassembled WGS sequence"/>
</dbReference>
<dbReference type="RefSeq" id="WP_056964528.1">
    <property type="nucleotide sequence ID" value="NZ_BJZI01000091.1"/>
</dbReference>
<dbReference type="EMBL" id="BJZI01000091">
    <property type="protein sequence ID" value="GEO68045.1"/>
    <property type="molecule type" value="Genomic_DNA"/>
</dbReference>